<comment type="caution">
    <text evidence="10">The sequence shown here is derived from an EMBL/GenBank/DDBJ whole genome shotgun (WGS) entry which is preliminary data.</text>
</comment>
<evidence type="ECO:0000256" key="9">
    <source>
        <dbReference type="SAM" id="MobiDB-lite"/>
    </source>
</evidence>
<evidence type="ECO:0000256" key="2">
    <source>
        <dbReference type="ARBA" id="ARBA00023015"/>
    </source>
</evidence>
<reference evidence="10" key="1">
    <citation type="journal article" date="2017" name="Gigascience">
        <title>The genome draft of coconut (Cocos nucifera).</title>
        <authorList>
            <person name="Xiao Y."/>
            <person name="Xu P."/>
            <person name="Fan H."/>
            <person name="Baudouin L."/>
            <person name="Xia W."/>
            <person name="Bocs S."/>
            <person name="Xu J."/>
            <person name="Li Q."/>
            <person name="Guo A."/>
            <person name="Zhou L."/>
            <person name="Li J."/>
            <person name="Wu Y."/>
            <person name="Ma Z."/>
            <person name="Armero A."/>
            <person name="Issali A.E."/>
            <person name="Liu N."/>
            <person name="Peng M."/>
            <person name="Yang Y."/>
        </authorList>
    </citation>
    <scope>NUCLEOTIDE SEQUENCE</scope>
    <source>
        <tissue evidence="10">Spear leaf of Hainan Tall coconut</tissue>
    </source>
</reference>
<feature type="compositionally biased region" description="Polar residues" evidence="9">
    <location>
        <begin position="214"/>
        <end position="228"/>
    </location>
</feature>
<evidence type="ECO:0000256" key="7">
    <source>
        <dbReference type="ARBA" id="ARBA00025911"/>
    </source>
</evidence>
<dbReference type="GO" id="GO:0003700">
    <property type="term" value="F:DNA-binding transcription factor activity"/>
    <property type="evidence" value="ECO:0007669"/>
    <property type="project" value="UniProtKB-UniRule"/>
</dbReference>
<keyword evidence="6 8" id="KW-0539">Nucleus</keyword>
<keyword evidence="3 8" id="KW-0238">DNA-binding</keyword>
<comment type="similarity">
    <text evidence="8">Belongs to the NFYA/HAP2 subunit family.</text>
</comment>
<comment type="function">
    <text evidence="8">Component of the sequence-specific heterotrimeric transcription factor (NF-Y) which specifically recognizes a 5'-CCAAT-3' box motif found in the promoters of its target genes.</text>
</comment>
<organism evidence="10 11">
    <name type="scientific">Cocos nucifera</name>
    <name type="common">Coconut palm</name>
    <dbReference type="NCBI Taxonomy" id="13894"/>
    <lineage>
        <taxon>Eukaryota</taxon>
        <taxon>Viridiplantae</taxon>
        <taxon>Streptophyta</taxon>
        <taxon>Embryophyta</taxon>
        <taxon>Tracheophyta</taxon>
        <taxon>Spermatophyta</taxon>
        <taxon>Magnoliopsida</taxon>
        <taxon>Liliopsida</taxon>
        <taxon>Arecaceae</taxon>
        <taxon>Arecoideae</taxon>
        <taxon>Cocoseae</taxon>
        <taxon>Attaleinae</taxon>
        <taxon>Cocos</taxon>
    </lineage>
</organism>
<keyword evidence="2 8" id="KW-0805">Transcription regulation</keyword>
<reference evidence="10" key="2">
    <citation type="submission" date="2019-07" db="EMBL/GenBank/DDBJ databases">
        <authorList>
            <person name="Yang Y."/>
            <person name="Bocs S."/>
            <person name="Baudouin L."/>
        </authorList>
    </citation>
    <scope>NUCLEOTIDE SEQUENCE</scope>
    <source>
        <tissue evidence="10">Spear leaf of Hainan Tall coconut</tissue>
    </source>
</reference>
<dbReference type="PRINTS" id="PR00616">
    <property type="entry name" value="CCAATSUBUNTB"/>
</dbReference>
<name>A0A8K0NCN4_COCNU</name>
<evidence type="ECO:0000256" key="4">
    <source>
        <dbReference type="ARBA" id="ARBA00023159"/>
    </source>
</evidence>
<dbReference type="EMBL" id="CM017885">
    <property type="protein sequence ID" value="KAG1368412.1"/>
    <property type="molecule type" value="Genomic_DNA"/>
</dbReference>
<dbReference type="PANTHER" id="PTHR12632">
    <property type="entry name" value="TRANSCRIPTION FACTOR NF-Y ALPHA-RELATED"/>
    <property type="match status" value="1"/>
</dbReference>
<dbReference type="Proteomes" id="UP000797356">
    <property type="component" value="Chromosome 14"/>
</dbReference>
<dbReference type="PROSITE" id="PS00686">
    <property type="entry name" value="NFYA_HAP2_1"/>
    <property type="match status" value="1"/>
</dbReference>
<dbReference type="PROSITE" id="PS51152">
    <property type="entry name" value="NFYA_HAP2_2"/>
    <property type="match status" value="1"/>
</dbReference>
<dbReference type="Gene3D" id="6.10.250.2430">
    <property type="match status" value="1"/>
</dbReference>
<keyword evidence="11" id="KW-1185">Reference proteome</keyword>
<sequence length="261" mass="28543">MRPHKVVGSVPHIEAHPFDIGSMNVVAERDGGRPDEQQKQIQPEVQHQAPATGNFQPGMATPVGYMIPPGHLEAGHAVASIAYPFVDPYYGGVFAAYGQSVIHPQMMGMHHAGVPLPADAVEEPVYVNAKQYHGILRRRQSRAKAESENKLIKTRKPYLHESRHLHALKRARGSGGRFLNSKSQGNQQNSSSKSEEDQQNEVASRDRAQPPNNPASDNLCSKNQQNAAVSDDKEKPVNLADSDKSGLDNEPEATSNLLVQE</sequence>
<feature type="compositionally biased region" description="Basic and acidic residues" evidence="9">
    <location>
        <begin position="230"/>
        <end position="247"/>
    </location>
</feature>
<comment type="subunit">
    <text evidence="7">Heterotrimeric transcription factor composed of three components, NF-YA, NF-YB and NF-YC. NF-YB and NF-YC must interact and dimerize for NF-YA association and DNA binding.</text>
</comment>
<evidence type="ECO:0000256" key="3">
    <source>
        <dbReference type="ARBA" id="ARBA00023125"/>
    </source>
</evidence>
<evidence type="ECO:0000313" key="10">
    <source>
        <dbReference type="EMBL" id="KAG1368412.1"/>
    </source>
</evidence>
<protein>
    <recommendedName>
        <fullName evidence="8">Nuclear transcription factor Y subunit</fullName>
    </recommendedName>
</protein>
<dbReference type="GO" id="GO:0003677">
    <property type="term" value="F:DNA binding"/>
    <property type="evidence" value="ECO:0007669"/>
    <property type="project" value="UniProtKB-KW"/>
</dbReference>
<evidence type="ECO:0000256" key="8">
    <source>
        <dbReference type="RuleBase" id="RU367155"/>
    </source>
</evidence>
<dbReference type="GO" id="GO:0016602">
    <property type="term" value="C:CCAAT-binding factor complex"/>
    <property type="evidence" value="ECO:0007669"/>
    <property type="project" value="InterPro"/>
</dbReference>
<feature type="compositionally biased region" description="Polar residues" evidence="9">
    <location>
        <begin position="252"/>
        <end position="261"/>
    </location>
</feature>
<accession>A0A8K0NCN4</accession>
<evidence type="ECO:0000256" key="1">
    <source>
        <dbReference type="ARBA" id="ARBA00004123"/>
    </source>
</evidence>
<gene>
    <name evidence="10" type="ORF">COCNU_14G008800</name>
</gene>
<dbReference type="InterPro" id="IPR001289">
    <property type="entry name" value="NFYA"/>
</dbReference>
<evidence type="ECO:0000313" key="11">
    <source>
        <dbReference type="Proteomes" id="UP000797356"/>
    </source>
</evidence>
<evidence type="ECO:0000256" key="5">
    <source>
        <dbReference type="ARBA" id="ARBA00023163"/>
    </source>
</evidence>
<keyword evidence="5 8" id="KW-0804">Transcription</keyword>
<comment type="subcellular location">
    <subcellularLocation>
        <location evidence="1 8">Nucleus</location>
    </subcellularLocation>
</comment>
<dbReference type="OrthoDB" id="1097733at2759"/>
<dbReference type="SMART" id="SM00521">
    <property type="entry name" value="CBF"/>
    <property type="match status" value="1"/>
</dbReference>
<proteinExistence type="inferred from homology"/>
<feature type="region of interest" description="Disordered" evidence="9">
    <location>
        <begin position="138"/>
        <end position="261"/>
    </location>
</feature>
<dbReference type="InterPro" id="IPR018362">
    <property type="entry name" value="CCAAT-binding_factor_CS"/>
</dbReference>
<dbReference type="Pfam" id="PF02045">
    <property type="entry name" value="CBFB_NFYA"/>
    <property type="match status" value="1"/>
</dbReference>
<feature type="compositionally biased region" description="Low complexity" evidence="9">
    <location>
        <begin position="180"/>
        <end position="192"/>
    </location>
</feature>
<keyword evidence="4" id="KW-0010">Activator</keyword>
<dbReference type="AlphaFoldDB" id="A0A8K0NCN4"/>
<evidence type="ECO:0000256" key="6">
    <source>
        <dbReference type="ARBA" id="ARBA00023242"/>
    </source>
</evidence>